<keyword evidence="4" id="KW-1185">Reference proteome</keyword>
<dbReference type="InterPro" id="IPR050706">
    <property type="entry name" value="Cyclic-di-GMP_PDE-like"/>
</dbReference>
<dbReference type="Proteomes" id="UP001596091">
    <property type="component" value="Unassembled WGS sequence"/>
</dbReference>
<dbReference type="SUPFAM" id="SSF55073">
    <property type="entry name" value="Nucleotide cyclase"/>
    <property type="match status" value="1"/>
</dbReference>
<dbReference type="PANTHER" id="PTHR33121">
    <property type="entry name" value="CYCLIC DI-GMP PHOSPHODIESTERASE PDEF"/>
    <property type="match status" value="1"/>
</dbReference>
<feature type="domain" description="GGDEF" evidence="2">
    <location>
        <begin position="251"/>
        <end position="381"/>
    </location>
</feature>
<dbReference type="InterPro" id="IPR000160">
    <property type="entry name" value="GGDEF_dom"/>
</dbReference>
<dbReference type="InterPro" id="IPR029787">
    <property type="entry name" value="Nucleotide_cyclase"/>
</dbReference>
<evidence type="ECO:0000256" key="1">
    <source>
        <dbReference type="SAM" id="Coils"/>
    </source>
</evidence>
<keyword evidence="1" id="KW-0175">Coiled coil</keyword>
<dbReference type="RefSeq" id="WP_263340649.1">
    <property type="nucleotide sequence ID" value="NZ_JAGSYH010000006.1"/>
</dbReference>
<dbReference type="Pfam" id="PF13185">
    <property type="entry name" value="GAF_2"/>
    <property type="match status" value="1"/>
</dbReference>
<evidence type="ECO:0000313" key="4">
    <source>
        <dbReference type="Proteomes" id="UP001596091"/>
    </source>
</evidence>
<evidence type="ECO:0000313" key="3">
    <source>
        <dbReference type="EMBL" id="MFC5864190.1"/>
    </source>
</evidence>
<dbReference type="EMBL" id="JBHSPH010000008">
    <property type="protein sequence ID" value="MFC5864190.1"/>
    <property type="molecule type" value="Genomic_DNA"/>
</dbReference>
<dbReference type="InterPro" id="IPR029016">
    <property type="entry name" value="GAF-like_dom_sf"/>
</dbReference>
<dbReference type="CDD" id="cd01949">
    <property type="entry name" value="GGDEF"/>
    <property type="match status" value="1"/>
</dbReference>
<dbReference type="InterPro" id="IPR003018">
    <property type="entry name" value="GAF"/>
</dbReference>
<gene>
    <name evidence="3" type="ORF">ACFPT7_17930</name>
</gene>
<dbReference type="Pfam" id="PF00990">
    <property type="entry name" value="GGDEF"/>
    <property type="match status" value="1"/>
</dbReference>
<dbReference type="PROSITE" id="PS50887">
    <property type="entry name" value="GGDEF"/>
    <property type="match status" value="1"/>
</dbReference>
<dbReference type="NCBIfam" id="TIGR00254">
    <property type="entry name" value="GGDEF"/>
    <property type="match status" value="1"/>
</dbReference>
<organism evidence="3 4">
    <name type="scientific">Acidicapsa dinghuensis</name>
    <dbReference type="NCBI Taxonomy" id="2218256"/>
    <lineage>
        <taxon>Bacteria</taxon>
        <taxon>Pseudomonadati</taxon>
        <taxon>Acidobacteriota</taxon>
        <taxon>Terriglobia</taxon>
        <taxon>Terriglobales</taxon>
        <taxon>Acidobacteriaceae</taxon>
        <taxon>Acidicapsa</taxon>
    </lineage>
</organism>
<dbReference type="Gene3D" id="3.30.450.40">
    <property type="match status" value="1"/>
</dbReference>
<accession>A0ABW1ELP1</accession>
<dbReference type="SMART" id="SM00065">
    <property type="entry name" value="GAF"/>
    <property type="match status" value="1"/>
</dbReference>
<name>A0ABW1ELP1_9BACT</name>
<dbReference type="InterPro" id="IPR043128">
    <property type="entry name" value="Rev_trsase/Diguanyl_cyclase"/>
</dbReference>
<dbReference type="SUPFAM" id="SSF55781">
    <property type="entry name" value="GAF domain-like"/>
    <property type="match status" value="1"/>
</dbReference>
<evidence type="ECO:0000259" key="2">
    <source>
        <dbReference type="PROSITE" id="PS50887"/>
    </source>
</evidence>
<dbReference type="SMART" id="SM00267">
    <property type="entry name" value="GGDEF"/>
    <property type="match status" value="1"/>
</dbReference>
<dbReference type="PANTHER" id="PTHR33121:SF70">
    <property type="entry name" value="SIGNALING PROTEIN YKOW"/>
    <property type="match status" value="1"/>
</dbReference>
<dbReference type="Gene3D" id="3.30.70.270">
    <property type="match status" value="1"/>
</dbReference>
<protein>
    <submittedName>
        <fullName evidence="3">GGDEF domain-containing protein</fullName>
    </submittedName>
</protein>
<feature type="coiled-coil region" evidence="1">
    <location>
        <begin position="175"/>
        <end position="216"/>
    </location>
</feature>
<comment type="caution">
    <text evidence="3">The sequence shown here is derived from an EMBL/GenBank/DDBJ whole genome shotgun (WGS) entry which is preliminary data.</text>
</comment>
<proteinExistence type="predicted"/>
<sequence>MARLPISSSSRQKTDAASKAAATAEASLGADLLASIHQILALKSLDEIYQSICATARRLADSDGAALILSEKNRCFYAAEDAIAPLWKGQRFAAARCASGWSMERRESIFIPDIKYDPRVPADLYSATFVQSLAVVPMSADNPIGAVGVYWARTRDLDPVLLAVLQNFASFAAVVIEKIRQRNFLEERLSQAEAELQTVQRKLNAEIHLRDRLESKIGQLDQTDSLTGFNNQLGFLSRATQLLKLIDRLPIRAWLIYLELEDFRTLSLAQDRETNDRMIQSAARVLRDSFREADLLGRLQADKFVAFVVSASDPLPEIEARLLRNIDLLSQIPTANPPLVLNIGTVRCDPRSKISLEDLIHQADAAMYRAKRRKRLKTVPPPSSSEPSNP</sequence>
<reference evidence="4" key="1">
    <citation type="journal article" date="2019" name="Int. J. Syst. Evol. Microbiol.">
        <title>The Global Catalogue of Microorganisms (GCM) 10K type strain sequencing project: providing services to taxonomists for standard genome sequencing and annotation.</title>
        <authorList>
            <consortium name="The Broad Institute Genomics Platform"/>
            <consortium name="The Broad Institute Genome Sequencing Center for Infectious Disease"/>
            <person name="Wu L."/>
            <person name="Ma J."/>
        </authorList>
    </citation>
    <scope>NUCLEOTIDE SEQUENCE [LARGE SCALE GENOMIC DNA]</scope>
    <source>
        <strain evidence="4">JCM 4087</strain>
    </source>
</reference>